<dbReference type="InterPro" id="IPR021255">
    <property type="entry name" value="DUF2807"/>
</dbReference>
<dbReference type="RefSeq" id="WP_313777714.1">
    <property type="nucleotide sequence ID" value="NZ_CP011071.1"/>
</dbReference>
<dbReference type="STRING" id="516051.VC82_1324"/>
<evidence type="ECO:0000256" key="1">
    <source>
        <dbReference type="SAM" id="SignalP"/>
    </source>
</evidence>
<keyword evidence="4" id="KW-1185">Reference proteome</keyword>
<dbReference type="KEGG" id="mlt:VC82_1324"/>
<evidence type="ECO:0000313" key="4">
    <source>
        <dbReference type="Proteomes" id="UP000032726"/>
    </source>
</evidence>
<gene>
    <name evidence="3" type="ORF">VC82_1324</name>
</gene>
<reference evidence="3 4" key="1">
    <citation type="submission" date="2015-03" db="EMBL/GenBank/DDBJ databases">
        <title>Complete genome sequence of Muricauda lutaonensis CC-HSB-11T, isolated from a coastal hot spring.</title>
        <authorList>
            <person name="Kim K.M."/>
        </authorList>
    </citation>
    <scope>NUCLEOTIDE SEQUENCE [LARGE SCALE GENOMIC DNA]</scope>
    <source>
        <strain evidence="3 4">CC-HSB-11</strain>
    </source>
</reference>
<evidence type="ECO:0000313" key="3">
    <source>
        <dbReference type="EMBL" id="AKA34953.1"/>
    </source>
</evidence>
<dbReference type="Proteomes" id="UP000032726">
    <property type="component" value="Chromosome"/>
</dbReference>
<feature type="chain" id="PRO_5002300320" evidence="1">
    <location>
        <begin position="21"/>
        <end position="228"/>
    </location>
</feature>
<dbReference type="Pfam" id="PF10988">
    <property type="entry name" value="DUF2807"/>
    <property type="match status" value="1"/>
</dbReference>
<feature type="signal peptide" evidence="1">
    <location>
        <begin position="1"/>
        <end position="20"/>
    </location>
</feature>
<dbReference type="EMBL" id="CP011071">
    <property type="protein sequence ID" value="AKA34953.1"/>
    <property type="molecule type" value="Genomic_DNA"/>
</dbReference>
<organism evidence="3 4">
    <name type="scientific">Flagellimonas lutaonensis</name>
    <dbReference type="NCBI Taxonomy" id="516051"/>
    <lineage>
        <taxon>Bacteria</taxon>
        <taxon>Pseudomonadati</taxon>
        <taxon>Bacteroidota</taxon>
        <taxon>Flavobacteriia</taxon>
        <taxon>Flavobacteriales</taxon>
        <taxon>Flavobacteriaceae</taxon>
        <taxon>Flagellimonas</taxon>
    </lineage>
</organism>
<dbReference type="Gene3D" id="2.160.20.120">
    <property type="match status" value="1"/>
</dbReference>
<evidence type="ECO:0000259" key="2">
    <source>
        <dbReference type="Pfam" id="PF10988"/>
    </source>
</evidence>
<dbReference type="AlphaFoldDB" id="A0A0D5YSW5"/>
<accession>A0A0D5YSW5</accession>
<keyword evidence="1" id="KW-0732">Signal</keyword>
<feature type="domain" description="Putative auto-transporter adhesin head GIN" evidence="2">
    <location>
        <begin position="31"/>
        <end position="211"/>
    </location>
</feature>
<dbReference type="PATRIC" id="fig|516051.4.peg.1368"/>
<sequence length="228" mass="24822">MMKAVLLNSMFFFFSITLFAQDGKITKELGAFHEVKAFDGLSINLIKSTTNKAVISGANTHKVAIVNNSGVLKLRMEIDKIFSGYRTFIDLYYTGELKTIDVNEDAKIVSKDVIVQDLLDLRAQENGKLEIKCQTEQLLVKAVTGGDIVATGFAKTQDVVINTGGTYDGKQFKTSFTTIQVNAGGKAHVYATDYVGANVKAGGLVKVYGDPAKMDEKTVFGGKIERVD</sequence>
<name>A0A0D5YSW5_9FLAO</name>
<proteinExistence type="predicted"/>
<dbReference type="HOGENOM" id="CLU_102881_0_0_10"/>
<protein>
    <submittedName>
        <fullName evidence="3">Putative chaperonin</fullName>
    </submittedName>
</protein>